<gene>
    <name evidence="1" type="ORF">SCL_1909</name>
</gene>
<proteinExistence type="predicted"/>
<keyword evidence="2" id="KW-1185">Reference proteome</keyword>
<dbReference type="RefSeq" id="WP_096360977.1">
    <property type="nucleotide sequence ID" value="NZ_AP014879.1"/>
</dbReference>
<dbReference type="KEGG" id="slim:SCL_1909"/>
<dbReference type="AlphaFoldDB" id="A0A1B4XHB0"/>
<dbReference type="Proteomes" id="UP000243180">
    <property type="component" value="Chromosome"/>
</dbReference>
<accession>A0A1B4XHB0</accession>
<dbReference type="GO" id="GO:0046872">
    <property type="term" value="F:metal ion binding"/>
    <property type="evidence" value="ECO:0007669"/>
    <property type="project" value="InterPro"/>
</dbReference>
<protein>
    <recommendedName>
        <fullName evidence="3">HMA domain-containing protein</fullName>
    </recommendedName>
</protein>
<evidence type="ECO:0000313" key="1">
    <source>
        <dbReference type="EMBL" id="BAV34200.1"/>
    </source>
</evidence>
<name>A0A1B4XHB0_9GAMM</name>
<reference evidence="1 2" key="1">
    <citation type="submission" date="2015-05" db="EMBL/GenBank/DDBJ databases">
        <title>Complete genome sequence of a sulfur-oxidizing gammaproteobacterium strain HA5.</title>
        <authorList>
            <person name="Miura A."/>
            <person name="Kojima H."/>
            <person name="Fukui M."/>
        </authorList>
    </citation>
    <scope>NUCLEOTIDE SEQUENCE [LARGE SCALE GENOMIC DNA]</scope>
    <source>
        <strain evidence="1 2">HA5</strain>
    </source>
</reference>
<evidence type="ECO:0000313" key="2">
    <source>
        <dbReference type="Proteomes" id="UP000243180"/>
    </source>
</evidence>
<dbReference type="InParanoid" id="A0A1B4XHB0"/>
<evidence type="ECO:0008006" key="3">
    <source>
        <dbReference type="Google" id="ProtNLM"/>
    </source>
</evidence>
<dbReference type="Gene3D" id="3.30.70.100">
    <property type="match status" value="1"/>
</dbReference>
<sequence>MQTNKANVVVDLKQAISRRHGSELESELGGIRGVSRARVSQRARRLVLVDYDPETVNSQKILGTVVRHGFDARLIGM</sequence>
<dbReference type="SUPFAM" id="SSF55008">
    <property type="entry name" value="HMA, heavy metal-associated domain"/>
    <property type="match status" value="1"/>
</dbReference>
<dbReference type="EMBL" id="AP014879">
    <property type="protein sequence ID" value="BAV34200.1"/>
    <property type="molecule type" value="Genomic_DNA"/>
</dbReference>
<dbReference type="InterPro" id="IPR036163">
    <property type="entry name" value="HMA_dom_sf"/>
</dbReference>
<organism evidence="1 2">
    <name type="scientific">Sulfuricaulis limicola</name>
    <dbReference type="NCBI Taxonomy" id="1620215"/>
    <lineage>
        <taxon>Bacteria</taxon>
        <taxon>Pseudomonadati</taxon>
        <taxon>Pseudomonadota</taxon>
        <taxon>Gammaproteobacteria</taxon>
        <taxon>Acidiferrobacterales</taxon>
        <taxon>Acidiferrobacteraceae</taxon>
        <taxon>Sulfuricaulis</taxon>
    </lineage>
</organism>